<evidence type="ECO:0000313" key="2">
    <source>
        <dbReference type="Proteomes" id="UP000470470"/>
    </source>
</evidence>
<name>A0A7K3WBZ9_9ACTN</name>
<dbReference type="RefSeq" id="WP_162392581.1">
    <property type="nucleotide sequence ID" value="NZ_JAABOZ010000002.1"/>
</dbReference>
<dbReference type="Proteomes" id="UP000470470">
    <property type="component" value="Unassembled WGS sequence"/>
</dbReference>
<reference evidence="1 2" key="1">
    <citation type="submission" date="2020-02" db="EMBL/GenBank/DDBJ databases">
        <title>The whole genome sequence of CPCC 205119.</title>
        <authorList>
            <person name="Jiang Z."/>
        </authorList>
    </citation>
    <scope>NUCLEOTIDE SEQUENCE [LARGE SCALE GENOMIC DNA]</scope>
    <source>
        <strain evidence="1 2">CPCC 205119</strain>
    </source>
</reference>
<comment type="caution">
    <text evidence="1">The sequence shown here is derived from an EMBL/GenBank/DDBJ whole genome shotgun (WGS) entry which is preliminary data.</text>
</comment>
<sequence length="51" mass="5671">MTTPDPCLRHPRATWVASCTQCSAWHLHRMRTLARPSGAARTSRPLAREAG</sequence>
<dbReference type="AlphaFoldDB" id="A0A7K3WBZ9"/>
<keyword evidence="2" id="KW-1185">Reference proteome</keyword>
<accession>A0A7K3WBZ9</accession>
<gene>
    <name evidence="1" type="ORF">G1H19_05835</name>
</gene>
<proteinExistence type="predicted"/>
<protein>
    <submittedName>
        <fullName evidence="1">Uncharacterized protein</fullName>
    </submittedName>
</protein>
<evidence type="ECO:0000313" key="1">
    <source>
        <dbReference type="EMBL" id="NEL53529.1"/>
    </source>
</evidence>
<dbReference type="EMBL" id="JAAGWK010000009">
    <property type="protein sequence ID" value="NEL53529.1"/>
    <property type="molecule type" value="Genomic_DNA"/>
</dbReference>
<organism evidence="1 2">
    <name type="scientific">Goekera deserti</name>
    <dbReference type="NCBI Taxonomy" id="2497753"/>
    <lineage>
        <taxon>Bacteria</taxon>
        <taxon>Bacillati</taxon>
        <taxon>Actinomycetota</taxon>
        <taxon>Actinomycetes</taxon>
        <taxon>Geodermatophilales</taxon>
        <taxon>Geodermatophilaceae</taxon>
        <taxon>Goekera</taxon>
    </lineage>
</organism>